<dbReference type="CDD" id="cd06261">
    <property type="entry name" value="TM_PBP2"/>
    <property type="match status" value="1"/>
</dbReference>
<dbReference type="PANTHER" id="PTHR43357:SF4">
    <property type="entry name" value="INNER MEMBRANE ABC TRANSPORTER PERMEASE PROTEIN YDCV"/>
    <property type="match status" value="1"/>
</dbReference>
<dbReference type="InterPro" id="IPR000515">
    <property type="entry name" value="MetI-like"/>
</dbReference>
<dbReference type="STRING" id="67267.GCA_000716675_01355"/>
<feature type="transmembrane region" description="Helical" evidence="8">
    <location>
        <begin position="69"/>
        <end position="93"/>
    </location>
</feature>
<dbReference type="InterPro" id="IPR035906">
    <property type="entry name" value="MetI-like_sf"/>
</dbReference>
<dbReference type="PROSITE" id="PS50928">
    <property type="entry name" value="ABC_TM1"/>
    <property type="match status" value="1"/>
</dbReference>
<evidence type="ECO:0000259" key="9">
    <source>
        <dbReference type="PROSITE" id="PS50928"/>
    </source>
</evidence>
<keyword evidence="6 8" id="KW-1133">Transmembrane helix</keyword>
<dbReference type="GO" id="GO:0005886">
    <property type="term" value="C:plasma membrane"/>
    <property type="evidence" value="ECO:0007669"/>
    <property type="project" value="UniProtKB-SubCell"/>
</dbReference>
<dbReference type="AlphaFoldDB" id="A0A1Z1WBC1"/>
<feature type="transmembrane region" description="Helical" evidence="8">
    <location>
        <begin position="244"/>
        <end position="265"/>
    </location>
</feature>
<protein>
    <submittedName>
        <fullName evidence="10">ABC transporter permease</fullName>
    </submittedName>
</protein>
<reference evidence="10 11" key="1">
    <citation type="submission" date="2017-05" db="EMBL/GenBank/DDBJ databases">
        <title>Streptomyces alboflavus Genome sequencing and assembly.</title>
        <authorList>
            <person name="Wang Y."/>
            <person name="Du B."/>
            <person name="Ding Y."/>
            <person name="Liu H."/>
            <person name="Hou Q."/>
            <person name="Liu K."/>
            <person name="Wang C."/>
            <person name="Yao L."/>
        </authorList>
    </citation>
    <scope>NUCLEOTIDE SEQUENCE [LARGE SCALE GENOMIC DNA]</scope>
    <source>
        <strain evidence="10 11">MDJK44</strain>
    </source>
</reference>
<keyword evidence="4" id="KW-0997">Cell inner membrane</keyword>
<dbReference type="KEGG" id="salf:SMD44_03161"/>
<comment type="similarity">
    <text evidence="8">Belongs to the binding-protein-dependent transport system permease family.</text>
</comment>
<evidence type="ECO:0000256" key="1">
    <source>
        <dbReference type="ARBA" id="ARBA00004429"/>
    </source>
</evidence>
<evidence type="ECO:0000256" key="5">
    <source>
        <dbReference type="ARBA" id="ARBA00022692"/>
    </source>
</evidence>
<evidence type="ECO:0000256" key="7">
    <source>
        <dbReference type="ARBA" id="ARBA00023136"/>
    </source>
</evidence>
<dbReference type="PANTHER" id="PTHR43357">
    <property type="entry name" value="INNER MEMBRANE ABC TRANSPORTER PERMEASE PROTEIN YDCV"/>
    <property type="match status" value="1"/>
</dbReference>
<evidence type="ECO:0000313" key="11">
    <source>
        <dbReference type="Proteomes" id="UP000195880"/>
    </source>
</evidence>
<accession>A0A1Z1WBC1</accession>
<dbReference type="Pfam" id="PF00528">
    <property type="entry name" value="BPD_transp_1"/>
    <property type="match status" value="1"/>
</dbReference>
<organism evidence="10 11">
    <name type="scientific">Streptomyces alboflavus</name>
    <dbReference type="NCBI Taxonomy" id="67267"/>
    <lineage>
        <taxon>Bacteria</taxon>
        <taxon>Bacillati</taxon>
        <taxon>Actinomycetota</taxon>
        <taxon>Actinomycetes</taxon>
        <taxon>Kitasatosporales</taxon>
        <taxon>Streptomycetaceae</taxon>
        <taxon>Streptomyces</taxon>
    </lineage>
</organism>
<evidence type="ECO:0000256" key="2">
    <source>
        <dbReference type="ARBA" id="ARBA00022448"/>
    </source>
</evidence>
<keyword evidence="2 8" id="KW-0813">Transport</keyword>
<dbReference type="Gene3D" id="1.10.3720.10">
    <property type="entry name" value="MetI-like"/>
    <property type="match status" value="1"/>
</dbReference>
<dbReference type="Proteomes" id="UP000195880">
    <property type="component" value="Chromosome"/>
</dbReference>
<feature type="domain" description="ABC transmembrane type-1" evidence="9">
    <location>
        <begin position="65"/>
        <end position="265"/>
    </location>
</feature>
<evidence type="ECO:0000256" key="8">
    <source>
        <dbReference type="RuleBase" id="RU363032"/>
    </source>
</evidence>
<evidence type="ECO:0000256" key="6">
    <source>
        <dbReference type="ARBA" id="ARBA00022989"/>
    </source>
</evidence>
<keyword evidence="5 8" id="KW-0812">Transmembrane</keyword>
<proteinExistence type="inferred from homology"/>
<comment type="subcellular location">
    <subcellularLocation>
        <location evidence="1">Cell inner membrane</location>
        <topology evidence="1">Multi-pass membrane protein</topology>
    </subcellularLocation>
    <subcellularLocation>
        <location evidence="8">Cell membrane</location>
        <topology evidence="8">Multi-pass membrane protein</topology>
    </subcellularLocation>
</comment>
<feature type="transmembrane region" description="Helical" evidence="8">
    <location>
        <begin position="197"/>
        <end position="224"/>
    </location>
</feature>
<feature type="transmembrane region" description="Helical" evidence="8">
    <location>
        <begin position="12"/>
        <end position="37"/>
    </location>
</feature>
<name>A0A1Z1WBC1_9ACTN</name>
<dbReference type="EMBL" id="CP021748">
    <property type="protein sequence ID" value="ARX83733.1"/>
    <property type="molecule type" value="Genomic_DNA"/>
</dbReference>
<feature type="transmembrane region" description="Helical" evidence="8">
    <location>
        <begin position="140"/>
        <end position="161"/>
    </location>
</feature>
<feature type="transmembrane region" description="Helical" evidence="8">
    <location>
        <begin position="114"/>
        <end position="134"/>
    </location>
</feature>
<keyword evidence="11" id="KW-1185">Reference proteome</keyword>
<dbReference type="eggNOG" id="COG1177">
    <property type="taxonomic scope" value="Bacteria"/>
</dbReference>
<dbReference type="RefSeq" id="WP_087884262.1">
    <property type="nucleotide sequence ID" value="NZ_CP021748.1"/>
</dbReference>
<keyword evidence="3" id="KW-1003">Cell membrane</keyword>
<evidence type="ECO:0000256" key="4">
    <source>
        <dbReference type="ARBA" id="ARBA00022519"/>
    </source>
</evidence>
<gene>
    <name evidence="10" type="primary">phnV</name>
    <name evidence="10" type="ORF">SMD44_03161</name>
</gene>
<keyword evidence="7 8" id="KW-0472">Membrane</keyword>
<dbReference type="GO" id="GO:0055085">
    <property type="term" value="P:transmembrane transport"/>
    <property type="evidence" value="ECO:0007669"/>
    <property type="project" value="InterPro"/>
</dbReference>
<dbReference type="OrthoDB" id="4937721at2"/>
<evidence type="ECO:0000313" key="10">
    <source>
        <dbReference type="EMBL" id="ARX83733.1"/>
    </source>
</evidence>
<evidence type="ECO:0000256" key="3">
    <source>
        <dbReference type="ARBA" id="ARBA00022475"/>
    </source>
</evidence>
<sequence>MLVHSRRGKWATWALFFVLFLPLFALPLLVIVAASFAGHWSGAFPSGFTGEHYSAATRGESLQALTTSLLTALGASVVALAAGTWAALAAAALKGRGKGTSRLSRLCGRTLDTLFMLPVAVPSVVVGLAVLVAFSKPPMILNGTSTIVVLAHAILVTAFAYQSVAAAIVRLDPAYEQAAASLGARPAYVLWRVKLPLLLPSLTAAAGLCFALSMGELSATMMLYPPDWTPLPVRIYAATDRGATFTGAALAVVLMTATLLVLFAVSRIRTKASYR</sequence>
<dbReference type="SUPFAM" id="SSF161098">
    <property type="entry name" value="MetI-like"/>
    <property type="match status" value="1"/>
</dbReference>